<evidence type="ECO:0008006" key="4">
    <source>
        <dbReference type="Google" id="ProtNLM"/>
    </source>
</evidence>
<evidence type="ECO:0000313" key="3">
    <source>
        <dbReference type="Proteomes" id="UP000002318"/>
    </source>
</evidence>
<dbReference type="PROSITE" id="PS51257">
    <property type="entry name" value="PROKAR_LIPOPROTEIN"/>
    <property type="match status" value="1"/>
</dbReference>
<evidence type="ECO:0000313" key="2">
    <source>
        <dbReference type="EMBL" id="ADK81105.1"/>
    </source>
</evidence>
<organism evidence="2 3">
    <name type="scientific">Sediminispirochaeta smaragdinae (strain DSM 11293 / JCM 15392 / SEBR 4228)</name>
    <name type="common">Spirochaeta smaragdinae</name>
    <dbReference type="NCBI Taxonomy" id="573413"/>
    <lineage>
        <taxon>Bacteria</taxon>
        <taxon>Pseudomonadati</taxon>
        <taxon>Spirochaetota</taxon>
        <taxon>Spirochaetia</taxon>
        <taxon>Spirochaetales</taxon>
        <taxon>Spirochaetaceae</taxon>
        <taxon>Sediminispirochaeta</taxon>
    </lineage>
</organism>
<name>E1R1G4_SEDSS</name>
<dbReference type="EMBL" id="CP002116">
    <property type="protein sequence ID" value="ADK81105.1"/>
    <property type="molecule type" value="Genomic_DNA"/>
</dbReference>
<sequence length="238" mass="26116">MKKIWIIPVLLLSIGLAGCSMFGNDGDDDDDSFIVGYWVQESFSLPDTDVYEFASGGTCAVYADYAMRTVDLETNWSLSGDTLTIMGITGTITKVSENEFQWNTELGSHAVYYRKGYEPGGFALDGPFTELTLGTAYEGEFTEETDFDVFTVAVEDGASYEIFWEDKYDHGASSYSGAIVVSAYEADKSTDYFTGESTGYPMPMAVTASGTTIYIITRRPVSLKLSGTYSLKVRKVTP</sequence>
<dbReference type="HOGENOM" id="CLU_052652_0_0_12"/>
<dbReference type="Proteomes" id="UP000002318">
    <property type="component" value="Chromosome"/>
</dbReference>
<protein>
    <recommendedName>
        <fullName evidence="4">Lipocalin-like domain-containing protein</fullName>
    </recommendedName>
</protein>
<dbReference type="OrthoDB" id="374279at2"/>
<feature type="chain" id="PRO_5003150508" description="Lipocalin-like domain-containing protein" evidence="1">
    <location>
        <begin position="23"/>
        <end position="238"/>
    </location>
</feature>
<keyword evidence="1" id="KW-0732">Signal</keyword>
<gene>
    <name evidence="2" type="ordered locus">Spirs_1983</name>
</gene>
<dbReference type="STRING" id="573413.Spirs_1983"/>
<evidence type="ECO:0000256" key="1">
    <source>
        <dbReference type="SAM" id="SignalP"/>
    </source>
</evidence>
<dbReference type="AlphaFoldDB" id="E1R1G4"/>
<proteinExistence type="predicted"/>
<feature type="signal peptide" evidence="1">
    <location>
        <begin position="1"/>
        <end position="22"/>
    </location>
</feature>
<dbReference type="RefSeq" id="WP_013254569.1">
    <property type="nucleotide sequence ID" value="NC_014364.1"/>
</dbReference>
<dbReference type="KEGG" id="ssm:Spirs_1983"/>
<accession>E1R1G4</accession>
<keyword evidence="3" id="KW-1185">Reference proteome</keyword>
<reference evidence="2 3" key="1">
    <citation type="journal article" date="2010" name="Stand. Genomic Sci.">
        <title>Complete genome sequence of Spirochaeta smaragdinae type strain (SEBR 4228).</title>
        <authorList>
            <person name="Mavromatis K."/>
            <person name="Yasawong M."/>
            <person name="Chertkov O."/>
            <person name="Lapidus A."/>
            <person name="Lucas S."/>
            <person name="Nolan M."/>
            <person name="Del Rio T.G."/>
            <person name="Tice H."/>
            <person name="Cheng J.F."/>
            <person name="Pitluck S."/>
            <person name="Liolios K."/>
            <person name="Ivanova N."/>
            <person name="Tapia R."/>
            <person name="Han C."/>
            <person name="Bruce D."/>
            <person name="Goodwin L."/>
            <person name="Pati A."/>
            <person name="Chen A."/>
            <person name="Palaniappan K."/>
            <person name="Land M."/>
            <person name="Hauser L."/>
            <person name="Chang Y.J."/>
            <person name="Jeffries C.D."/>
            <person name="Detter J.C."/>
            <person name="Rohde M."/>
            <person name="Brambilla E."/>
            <person name="Spring S."/>
            <person name="Goker M."/>
            <person name="Sikorski J."/>
            <person name="Woyke T."/>
            <person name="Bristow J."/>
            <person name="Eisen J.A."/>
            <person name="Markowitz V."/>
            <person name="Hugenholtz P."/>
            <person name="Klenk H.P."/>
            <person name="Kyrpides N.C."/>
        </authorList>
    </citation>
    <scope>NUCLEOTIDE SEQUENCE [LARGE SCALE GENOMIC DNA]</scope>
    <source>
        <strain evidence="3">DSM 11293 / JCM 15392 / SEBR 4228</strain>
    </source>
</reference>